<protein>
    <submittedName>
        <fullName evidence="1">Uncharacterized protein</fullName>
    </submittedName>
</protein>
<keyword evidence="2" id="KW-1185">Reference proteome</keyword>
<accession>A0A8E5HQ09</accession>
<organism evidence="1 2">
    <name type="scientific">Ustilaginoidea virens</name>
    <name type="common">Rice false smut fungus</name>
    <name type="synonym">Villosiclava virens</name>
    <dbReference type="NCBI Taxonomy" id="1159556"/>
    <lineage>
        <taxon>Eukaryota</taxon>
        <taxon>Fungi</taxon>
        <taxon>Dikarya</taxon>
        <taxon>Ascomycota</taxon>
        <taxon>Pezizomycotina</taxon>
        <taxon>Sordariomycetes</taxon>
        <taxon>Hypocreomycetidae</taxon>
        <taxon>Hypocreales</taxon>
        <taxon>Clavicipitaceae</taxon>
        <taxon>Ustilaginoidea</taxon>
    </lineage>
</organism>
<dbReference type="AlphaFoldDB" id="A0A8E5HQ09"/>
<name>A0A8E5HQ09_USTVR</name>
<dbReference type="GeneID" id="66064008"/>
<proteinExistence type="predicted"/>
<evidence type="ECO:0000313" key="2">
    <source>
        <dbReference type="Proteomes" id="UP000027002"/>
    </source>
</evidence>
<gene>
    <name evidence="1" type="ORF">UV8b_03230</name>
</gene>
<dbReference type="KEGG" id="uvi:66064008"/>
<reference evidence="1" key="1">
    <citation type="submission" date="2020-03" db="EMBL/GenBank/DDBJ databases">
        <title>A mixture of massive structural variations and highly conserved coding sequences in Ustilaginoidea virens genome.</title>
        <authorList>
            <person name="Zhang K."/>
            <person name="Zhao Z."/>
            <person name="Zhang Z."/>
            <person name="Li Y."/>
            <person name="Hsiang T."/>
            <person name="Sun W."/>
        </authorList>
    </citation>
    <scope>NUCLEOTIDE SEQUENCE</scope>
    <source>
        <strain evidence="1">UV-8b</strain>
    </source>
</reference>
<dbReference type="Proteomes" id="UP000027002">
    <property type="component" value="Chromosome 2"/>
</dbReference>
<sequence>MRGAGLPGKQTAAFVKKRRGPMLIRLKARSQNQQIGCHDAVEIGVAFSFHLSEFLARRFETTHVTLTIATARLYK</sequence>
<dbReference type="EMBL" id="CP072754">
    <property type="protein sequence ID" value="QUC18989.1"/>
    <property type="molecule type" value="Genomic_DNA"/>
</dbReference>
<dbReference type="RefSeq" id="XP_042996662.1">
    <property type="nucleotide sequence ID" value="XM_043140728.1"/>
</dbReference>
<evidence type="ECO:0000313" key="1">
    <source>
        <dbReference type="EMBL" id="QUC18989.1"/>
    </source>
</evidence>